<dbReference type="EMBL" id="PQXL01000639">
    <property type="protein sequence ID" value="THV44441.1"/>
    <property type="molecule type" value="Genomic_DNA"/>
</dbReference>
<evidence type="ECO:0000313" key="2">
    <source>
        <dbReference type="Proteomes" id="UP000308671"/>
    </source>
</evidence>
<sequence>MSQLENNTVYMTLNSRGVPGTFHWGLFITTSSAPKGIFYHASNKTGGWQPEFKPTAYIFSSMSLVLVFKIGPISSSDRIDEVLRAVPADGSASLRTDEAFTCRIWMKDALVALHENHVVTLPADIGELQSFTLSSCLFREDFTNKWCQDTLEAKAFAAGTAHEHRVERYAAKAIVIDSEGRYV</sequence>
<comment type="caution">
    <text evidence="1">The sequence shown here is derived from an EMBL/GenBank/DDBJ whole genome shotgun (WGS) entry which is preliminary data.</text>
</comment>
<reference evidence="1 2" key="1">
    <citation type="submission" date="2017-12" db="EMBL/GenBank/DDBJ databases">
        <title>Comparative genomics of Botrytis spp.</title>
        <authorList>
            <person name="Valero-Jimenez C.A."/>
            <person name="Tapia P."/>
            <person name="Veloso J."/>
            <person name="Silva-Moreno E."/>
            <person name="Staats M."/>
            <person name="Valdes J.H."/>
            <person name="Van Kan J.A.L."/>
        </authorList>
    </citation>
    <scope>NUCLEOTIDE SEQUENCE [LARGE SCALE GENOMIC DNA]</scope>
    <source>
        <strain evidence="1 2">MUCL435</strain>
    </source>
</reference>
<gene>
    <name evidence="1" type="ORF">BGAL_0642g00040</name>
</gene>
<proteinExistence type="predicted"/>
<name>A0A4S8QKQ0_9HELO</name>
<dbReference type="Pfam" id="PF20174">
    <property type="entry name" value="DUF6540"/>
    <property type="match status" value="1"/>
</dbReference>
<dbReference type="InterPro" id="IPR046670">
    <property type="entry name" value="DUF6540"/>
</dbReference>
<evidence type="ECO:0000313" key="1">
    <source>
        <dbReference type="EMBL" id="THV44441.1"/>
    </source>
</evidence>
<organism evidence="1 2">
    <name type="scientific">Botrytis galanthina</name>
    <dbReference type="NCBI Taxonomy" id="278940"/>
    <lineage>
        <taxon>Eukaryota</taxon>
        <taxon>Fungi</taxon>
        <taxon>Dikarya</taxon>
        <taxon>Ascomycota</taxon>
        <taxon>Pezizomycotina</taxon>
        <taxon>Leotiomycetes</taxon>
        <taxon>Helotiales</taxon>
        <taxon>Sclerotiniaceae</taxon>
        <taxon>Botrytis</taxon>
    </lineage>
</organism>
<dbReference type="OrthoDB" id="3016366at2759"/>
<dbReference type="AlphaFoldDB" id="A0A4S8QKQ0"/>
<protein>
    <submittedName>
        <fullName evidence="1">Uncharacterized protein</fullName>
    </submittedName>
</protein>
<keyword evidence="2" id="KW-1185">Reference proteome</keyword>
<dbReference type="Proteomes" id="UP000308671">
    <property type="component" value="Unassembled WGS sequence"/>
</dbReference>
<accession>A0A4S8QKQ0</accession>